<dbReference type="Pfam" id="PF01549">
    <property type="entry name" value="ShK"/>
    <property type="match status" value="2"/>
</dbReference>
<feature type="compositionally biased region" description="Acidic residues" evidence="12">
    <location>
        <begin position="365"/>
        <end position="386"/>
    </location>
</feature>
<evidence type="ECO:0000259" key="15">
    <source>
        <dbReference type="PROSITE" id="PS51864"/>
    </source>
</evidence>
<dbReference type="Proteomes" id="UP001201812">
    <property type="component" value="Unassembled WGS sequence"/>
</dbReference>
<dbReference type="Gene3D" id="1.10.10.1870">
    <property type="entry name" value="ShTK domain-like"/>
    <property type="match status" value="1"/>
</dbReference>
<feature type="transmembrane region" description="Helical" evidence="13">
    <location>
        <begin position="12"/>
        <end position="32"/>
    </location>
</feature>
<feature type="domain" description="ShKT" evidence="14">
    <location>
        <begin position="385"/>
        <end position="419"/>
    </location>
</feature>
<evidence type="ECO:0000256" key="1">
    <source>
        <dbReference type="ARBA" id="ARBA00002657"/>
    </source>
</evidence>
<dbReference type="InterPro" id="IPR003582">
    <property type="entry name" value="ShKT_dom"/>
</dbReference>
<feature type="disulfide bond" evidence="10">
    <location>
        <begin position="157"/>
        <end position="179"/>
    </location>
</feature>
<accession>A0AAD4QZD8</accession>
<evidence type="ECO:0000256" key="3">
    <source>
        <dbReference type="ARBA" id="ARBA00022723"/>
    </source>
</evidence>
<dbReference type="AlphaFoldDB" id="A0AAD4QZD8"/>
<evidence type="ECO:0000256" key="5">
    <source>
        <dbReference type="ARBA" id="ARBA00022833"/>
    </source>
</evidence>
<dbReference type="PRINTS" id="PR00480">
    <property type="entry name" value="ASTACIN"/>
</dbReference>
<keyword evidence="4 11" id="KW-0378">Hydrolase</keyword>
<keyword evidence="7" id="KW-0865">Zymogen</keyword>
<dbReference type="EC" id="3.4.24.-" evidence="11"/>
<dbReference type="Gene3D" id="3.40.390.10">
    <property type="entry name" value="Collagenase (Catalytic Domain)"/>
    <property type="match status" value="1"/>
</dbReference>
<evidence type="ECO:0000256" key="13">
    <source>
        <dbReference type="SAM" id="Phobius"/>
    </source>
</evidence>
<keyword evidence="2 11" id="KW-0645">Protease</keyword>
<evidence type="ECO:0000256" key="9">
    <source>
        <dbReference type="PROSITE-ProRule" id="PRU01005"/>
    </source>
</evidence>
<comment type="caution">
    <text evidence="9">Lacks conserved residue(s) required for the propagation of feature annotation.</text>
</comment>
<dbReference type="GO" id="GO:0008270">
    <property type="term" value="F:zinc ion binding"/>
    <property type="evidence" value="ECO:0007669"/>
    <property type="project" value="InterPro"/>
</dbReference>
<evidence type="ECO:0000256" key="10">
    <source>
        <dbReference type="PROSITE-ProRule" id="PRU01211"/>
    </source>
</evidence>
<keyword evidence="8 9" id="KW-1015">Disulfide bond</keyword>
<feature type="compositionally biased region" description="Basic residues" evidence="12">
    <location>
        <begin position="338"/>
        <end position="353"/>
    </location>
</feature>
<feature type="domain" description="Peptidase M12A" evidence="15">
    <location>
        <begin position="66"/>
        <end position="317"/>
    </location>
</feature>
<keyword evidence="5 11" id="KW-0862">Zinc</keyword>
<dbReference type="GO" id="GO:0004222">
    <property type="term" value="F:metalloendopeptidase activity"/>
    <property type="evidence" value="ECO:0007669"/>
    <property type="project" value="UniProtKB-UniRule"/>
</dbReference>
<dbReference type="PANTHER" id="PTHR10127">
    <property type="entry name" value="DISCOIDIN, CUB, EGF, LAMININ , AND ZINC METALLOPROTEASE DOMAIN CONTAINING"/>
    <property type="match status" value="1"/>
</dbReference>
<feature type="disulfide bond" evidence="9">
    <location>
        <begin position="385"/>
        <end position="419"/>
    </location>
</feature>
<dbReference type="SMART" id="SM00235">
    <property type="entry name" value="ZnMc"/>
    <property type="match status" value="1"/>
</dbReference>
<proteinExistence type="predicted"/>
<organism evidence="16 17">
    <name type="scientific">Ditylenchus destructor</name>
    <dbReference type="NCBI Taxonomy" id="166010"/>
    <lineage>
        <taxon>Eukaryota</taxon>
        <taxon>Metazoa</taxon>
        <taxon>Ecdysozoa</taxon>
        <taxon>Nematoda</taxon>
        <taxon>Chromadorea</taxon>
        <taxon>Rhabditida</taxon>
        <taxon>Tylenchina</taxon>
        <taxon>Tylenchomorpha</taxon>
        <taxon>Sphaerularioidea</taxon>
        <taxon>Anguinidae</taxon>
        <taxon>Anguininae</taxon>
        <taxon>Ditylenchus</taxon>
    </lineage>
</organism>
<evidence type="ECO:0000256" key="11">
    <source>
        <dbReference type="RuleBase" id="RU361183"/>
    </source>
</evidence>
<reference evidence="16" key="1">
    <citation type="submission" date="2022-01" db="EMBL/GenBank/DDBJ databases">
        <title>Genome Sequence Resource for Two Populations of Ditylenchus destructor, the Migratory Endoparasitic Phytonematode.</title>
        <authorList>
            <person name="Zhang H."/>
            <person name="Lin R."/>
            <person name="Xie B."/>
        </authorList>
    </citation>
    <scope>NUCLEOTIDE SEQUENCE</scope>
    <source>
        <strain evidence="16">BazhouSP</strain>
    </source>
</reference>
<dbReference type="PROSITE" id="PS51864">
    <property type="entry name" value="ASTACIN"/>
    <property type="match status" value="1"/>
</dbReference>
<keyword evidence="17" id="KW-1185">Reference proteome</keyword>
<feature type="region of interest" description="Disordered" evidence="12">
    <location>
        <begin position="316"/>
        <end position="386"/>
    </location>
</feature>
<keyword evidence="13" id="KW-0812">Transmembrane</keyword>
<keyword evidence="13" id="KW-1133">Transmembrane helix</keyword>
<evidence type="ECO:0000256" key="2">
    <source>
        <dbReference type="ARBA" id="ARBA00022670"/>
    </source>
</evidence>
<name>A0AAD4QZD8_9BILA</name>
<sequence>MKASEKESGTLNLRIIGALAFGVVLYCAYRLIMLSDFEQDPSDDSLLLPALYPYSKLARFRRDGLRRDSPAASEKLWNLFKNADGNPVIPYVFYNPTGKPNEHFNSDEMDAIREVMDTIESNTCIRFARKSTWSSNRDLTPRRVDTWLELRKPQTACNAHIGRLAGAQGANIVTLADRCIIKRDGTRNKAKLFRLLLHTIGLNLEQLRTDRDDFIKVDENNIRQGQAGVDYRDNFKKNDPNEFDSYGVPYNYFSVMHDKVNILGKTENGKIKVTMFVDNKVNPNQWQEIKAGGILPGSVIEPAESDYEIVRKMYDCPEQTAPDPGGGTAMTGGTTDVHHHHHHHNGGSHHSSHGGHTGLPWLSESESEDDSEDDDESSSEDKQDCEDTAGDCAAKRSLCNNPDYHDLVFDVCKKTCGVCAGAHPAQHTALTCVDTNHFCHLHKDACEHSATRHAMTIQCPYTCERCGEHYQHLQSVGAVPGPTANAFNSMNPMMNQQMMMGQMGMMNPMAMMGTGGMGGPMGMEAMMNPMMMNPMMGGMNPMFGGSMMNPMMGGMNPYMDMYGMGKKR</sequence>
<evidence type="ECO:0000313" key="16">
    <source>
        <dbReference type="EMBL" id="KAI1705463.1"/>
    </source>
</evidence>
<dbReference type="SUPFAM" id="SSF55486">
    <property type="entry name" value="Metalloproteases ('zincins'), catalytic domain"/>
    <property type="match status" value="1"/>
</dbReference>
<protein>
    <recommendedName>
        <fullName evidence="11">Metalloendopeptidase</fullName>
        <ecNumber evidence="11">3.4.24.-</ecNumber>
    </recommendedName>
</protein>
<dbReference type="SMART" id="SM00254">
    <property type="entry name" value="ShKT"/>
    <property type="match status" value="2"/>
</dbReference>
<evidence type="ECO:0000259" key="14">
    <source>
        <dbReference type="PROSITE" id="PS51670"/>
    </source>
</evidence>
<evidence type="ECO:0000256" key="8">
    <source>
        <dbReference type="ARBA" id="ARBA00023157"/>
    </source>
</evidence>
<dbReference type="PROSITE" id="PS51670">
    <property type="entry name" value="SHKT"/>
    <property type="match status" value="1"/>
</dbReference>
<comment type="cofactor">
    <cofactor evidence="11">
        <name>Zn(2+)</name>
        <dbReference type="ChEBI" id="CHEBI:29105"/>
    </cofactor>
    <text evidence="11">Binds 1 zinc ion per subunit.</text>
</comment>
<evidence type="ECO:0000256" key="6">
    <source>
        <dbReference type="ARBA" id="ARBA00023049"/>
    </source>
</evidence>
<evidence type="ECO:0000256" key="12">
    <source>
        <dbReference type="SAM" id="MobiDB-lite"/>
    </source>
</evidence>
<dbReference type="InterPro" id="IPR006026">
    <property type="entry name" value="Peptidase_Metallo"/>
</dbReference>
<evidence type="ECO:0000256" key="7">
    <source>
        <dbReference type="ARBA" id="ARBA00023145"/>
    </source>
</evidence>
<evidence type="ECO:0000313" key="17">
    <source>
        <dbReference type="Proteomes" id="UP001201812"/>
    </source>
</evidence>
<dbReference type="PANTHER" id="PTHR10127:SF780">
    <property type="entry name" value="METALLOENDOPEPTIDASE"/>
    <property type="match status" value="1"/>
</dbReference>
<keyword evidence="6 11" id="KW-0482">Metalloprotease</keyword>
<comment type="function">
    <text evidence="1">Metalloprotease.</text>
</comment>
<comment type="caution">
    <text evidence="16">The sequence shown here is derived from an EMBL/GenBank/DDBJ whole genome shotgun (WGS) entry which is preliminary data.</text>
</comment>
<dbReference type="InterPro" id="IPR024079">
    <property type="entry name" value="MetalloPept_cat_dom_sf"/>
</dbReference>
<dbReference type="InterPro" id="IPR001506">
    <property type="entry name" value="Peptidase_M12A"/>
</dbReference>
<dbReference type="Pfam" id="PF01400">
    <property type="entry name" value="Astacin"/>
    <property type="match status" value="1"/>
</dbReference>
<keyword evidence="13" id="KW-0472">Membrane</keyword>
<dbReference type="GO" id="GO:0006508">
    <property type="term" value="P:proteolysis"/>
    <property type="evidence" value="ECO:0007669"/>
    <property type="project" value="UniProtKB-KW"/>
</dbReference>
<dbReference type="EMBL" id="JAKKPZ010000056">
    <property type="protein sequence ID" value="KAI1705463.1"/>
    <property type="molecule type" value="Genomic_DNA"/>
</dbReference>
<evidence type="ECO:0000256" key="4">
    <source>
        <dbReference type="ARBA" id="ARBA00022801"/>
    </source>
</evidence>
<keyword evidence="3 11" id="KW-0479">Metal-binding</keyword>
<gene>
    <name evidence="16" type="ORF">DdX_13601</name>
</gene>